<name>A0ABP7UQG6_9BACT</name>
<keyword evidence="2" id="KW-1185">Reference proteome</keyword>
<sequence>MDELATLARIVDLRRLPTLPVIDLEAAHDSREGQLVSLLLAGAARTQVQATKALYGQATSTNVVALKRLKSRVQNKLLNHLYFLDHSNPLSFVSRRYQMACLDLLHKGTALSGEGEFILSIRLLRRCLTEAQAGEFTPYAVQSARLLATLYAQLNKAAAYRQMDLILQQSLRVQQLEDQAERVFNSMYLLLSGPVKDRRALLPQMPACLKQLEALHRQAKTFNTFSFLYRLRMALEELNGNFAEIIRLTGAAARQFSQGKLNARRFDVRYNTFMRVVAYLGGRQLAPGLRLAQEGIHLFAPTSSNWFFFQEYHLLLALHQKKYDYARQLLDTVAQNPAIVKLRPTGLERWELYRGYINFVAPQAQPVVPTPPAKWAAMLPEYSRDKSGQNVAILVLQLLYHLRQRNFDEALVRLERLRKYEQRHLRDHSLRRSRLFLRLLRALADTGFDPAKARKRGLATLETLTTTPPPGDAFGEAEIIPYEHLWELVLHQLQAAKG</sequence>
<accession>A0ABP7UQG6</accession>
<organism evidence="1 2">
    <name type="scientific">Hymenobacter glaciei</name>
    <dbReference type="NCBI Taxonomy" id="877209"/>
    <lineage>
        <taxon>Bacteria</taxon>
        <taxon>Pseudomonadati</taxon>
        <taxon>Bacteroidota</taxon>
        <taxon>Cytophagia</taxon>
        <taxon>Cytophagales</taxon>
        <taxon>Hymenobacteraceae</taxon>
        <taxon>Hymenobacter</taxon>
    </lineage>
</organism>
<gene>
    <name evidence="1" type="ORF">GCM10022409_40780</name>
</gene>
<evidence type="ECO:0000313" key="2">
    <source>
        <dbReference type="Proteomes" id="UP001501469"/>
    </source>
</evidence>
<dbReference type="RefSeq" id="WP_345058324.1">
    <property type="nucleotide sequence ID" value="NZ_BAABDK010000031.1"/>
</dbReference>
<dbReference type="Proteomes" id="UP001501469">
    <property type="component" value="Unassembled WGS sequence"/>
</dbReference>
<protein>
    <submittedName>
        <fullName evidence="1">Uncharacterized protein</fullName>
    </submittedName>
</protein>
<proteinExistence type="predicted"/>
<comment type="caution">
    <text evidence="1">The sequence shown here is derived from an EMBL/GenBank/DDBJ whole genome shotgun (WGS) entry which is preliminary data.</text>
</comment>
<evidence type="ECO:0000313" key="1">
    <source>
        <dbReference type="EMBL" id="GAA4049879.1"/>
    </source>
</evidence>
<reference evidence="2" key="1">
    <citation type="journal article" date="2019" name="Int. J. Syst. Evol. Microbiol.">
        <title>The Global Catalogue of Microorganisms (GCM) 10K type strain sequencing project: providing services to taxonomists for standard genome sequencing and annotation.</title>
        <authorList>
            <consortium name="The Broad Institute Genomics Platform"/>
            <consortium name="The Broad Institute Genome Sequencing Center for Infectious Disease"/>
            <person name="Wu L."/>
            <person name="Ma J."/>
        </authorList>
    </citation>
    <scope>NUCLEOTIDE SEQUENCE [LARGE SCALE GENOMIC DNA]</scope>
    <source>
        <strain evidence="2">JCM 17225</strain>
    </source>
</reference>
<dbReference type="EMBL" id="BAABDK010000031">
    <property type="protein sequence ID" value="GAA4049879.1"/>
    <property type="molecule type" value="Genomic_DNA"/>
</dbReference>